<accession>A0A561S955</accession>
<dbReference type="InterPro" id="IPR000182">
    <property type="entry name" value="GNAT_dom"/>
</dbReference>
<name>A0A561S955_9ACTN</name>
<dbReference type="PANTHER" id="PTHR43072:SF60">
    <property type="entry name" value="L-2,4-DIAMINOBUTYRIC ACID ACETYLTRANSFERASE"/>
    <property type="match status" value="1"/>
</dbReference>
<dbReference type="RefSeq" id="WP_145911617.1">
    <property type="nucleotide sequence ID" value="NZ_BAAAMZ010000028.1"/>
</dbReference>
<dbReference type="AlphaFoldDB" id="A0A561S955"/>
<dbReference type="Gene3D" id="3.40.630.30">
    <property type="match status" value="1"/>
</dbReference>
<dbReference type="CDD" id="cd04301">
    <property type="entry name" value="NAT_SF"/>
    <property type="match status" value="1"/>
</dbReference>
<dbReference type="PROSITE" id="PS51186">
    <property type="entry name" value="GNAT"/>
    <property type="match status" value="1"/>
</dbReference>
<protein>
    <submittedName>
        <fullName evidence="2">Acetyltransferase (GNAT) family protein</fullName>
    </submittedName>
</protein>
<feature type="domain" description="N-acetyltransferase" evidence="1">
    <location>
        <begin position="114"/>
        <end position="257"/>
    </location>
</feature>
<sequence>MNASSSTPEITRVEDLEWQALANGEVIGRADACRRPDGRLFVSIDTWQAEAFEPLAAAVLADLPETLYTVADETDQALAADWTGAGFRARRREHGYLVPTAPQPFAQRPAPAGVTVVPVGGARADLLTDLDRRLRAEIAAGLGWDRMPAEILPRPAGTTVVDPTKYAVAELDGEYVGLIRLAPFRRQPRIGLLAVRADQQRRGIGRTLLAHALGELHRAGTEHAWAEVDETNAAAIALIEGAGARRSGGNLEFVHRR</sequence>
<keyword evidence="2" id="KW-0808">Transferase</keyword>
<proteinExistence type="predicted"/>
<dbReference type="Pfam" id="PF00583">
    <property type="entry name" value="Acetyltransf_1"/>
    <property type="match status" value="1"/>
</dbReference>
<evidence type="ECO:0000259" key="1">
    <source>
        <dbReference type="PROSITE" id="PS51186"/>
    </source>
</evidence>
<dbReference type="EMBL" id="VIWT01000009">
    <property type="protein sequence ID" value="TWF71400.1"/>
    <property type="molecule type" value="Genomic_DNA"/>
</dbReference>
<reference evidence="2 3" key="1">
    <citation type="submission" date="2019-06" db="EMBL/GenBank/DDBJ databases">
        <title>Sequencing the genomes of 1000 actinobacteria strains.</title>
        <authorList>
            <person name="Klenk H.-P."/>
        </authorList>
    </citation>
    <scope>NUCLEOTIDE SEQUENCE [LARGE SCALE GENOMIC DNA]</scope>
    <source>
        <strain evidence="2 3">DSM 44826</strain>
    </source>
</reference>
<dbReference type="OrthoDB" id="3814885at2"/>
<dbReference type="SUPFAM" id="SSF55729">
    <property type="entry name" value="Acyl-CoA N-acyltransferases (Nat)"/>
    <property type="match status" value="1"/>
</dbReference>
<evidence type="ECO:0000313" key="2">
    <source>
        <dbReference type="EMBL" id="TWF71400.1"/>
    </source>
</evidence>
<evidence type="ECO:0000313" key="3">
    <source>
        <dbReference type="Proteomes" id="UP000317940"/>
    </source>
</evidence>
<organism evidence="2 3">
    <name type="scientific">Kitasatospora viridis</name>
    <dbReference type="NCBI Taxonomy" id="281105"/>
    <lineage>
        <taxon>Bacteria</taxon>
        <taxon>Bacillati</taxon>
        <taxon>Actinomycetota</taxon>
        <taxon>Actinomycetes</taxon>
        <taxon>Kitasatosporales</taxon>
        <taxon>Streptomycetaceae</taxon>
        <taxon>Kitasatospora</taxon>
    </lineage>
</organism>
<dbReference type="GO" id="GO:0016747">
    <property type="term" value="F:acyltransferase activity, transferring groups other than amino-acyl groups"/>
    <property type="evidence" value="ECO:0007669"/>
    <property type="project" value="InterPro"/>
</dbReference>
<dbReference type="PANTHER" id="PTHR43072">
    <property type="entry name" value="N-ACETYLTRANSFERASE"/>
    <property type="match status" value="1"/>
</dbReference>
<comment type="caution">
    <text evidence="2">The sequence shown here is derived from an EMBL/GenBank/DDBJ whole genome shotgun (WGS) entry which is preliminary data.</text>
</comment>
<gene>
    <name evidence="2" type="ORF">FHX73_1930</name>
</gene>
<keyword evidence="3" id="KW-1185">Reference proteome</keyword>
<dbReference type="Proteomes" id="UP000317940">
    <property type="component" value="Unassembled WGS sequence"/>
</dbReference>
<dbReference type="InterPro" id="IPR016181">
    <property type="entry name" value="Acyl_CoA_acyltransferase"/>
</dbReference>